<accession>A0A518AH42</accession>
<dbReference type="AlphaFoldDB" id="A0A518AH42"/>
<name>A0A518AH42_9BACT</name>
<protein>
    <submittedName>
        <fullName evidence="1">Uncharacterized protein</fullName>
    </submittedName>
</protein>
<dbReference type="Proteomes" id="UP000315750">
    <property type="component" value="Chromosome"/>
</dbReference>
<evidence type="ECO:0000313" key="1">
    <source>
        <dbReference type="EMBL" id="QDU54037.1"/>
    </source>
</evidence>
<proteinExistence type="predicted"/>
<evidence type="ECO:0000313" key="2">
    <source>
        <dbReference type="Proteomes" id="UP000315750"/>
    </source>
</evidence>
<keyword evidence="2" id="KW-1185">Reference proteome</keyword>
<dbReference type="EMBL" id="CP036278">
    <property type="protein sequence ID" value="QDU54037.1"/>
    <property type="molecule type" value="Genomic_DNA"/>
</dbReference>
<reference evidence="1 2" key="1">
    <citation type="submission" date="2019-02" db="EMBL/GenBank/DDBJ databases">
        <title>Deep-cultivation of Planctomycetes and their phenomic and genomic characterization uncovers novel biology.</title>
        <authorList>
            <person name="Wiegand S."/>
            <person name="Jogler M."/>
            <person name="Boedeker C."/>
            <person name="Pinto D."/>
            <person name="Vollmers J."/>
            <person name="Rivas-Marin E."/>
            <person name="Kohn T."/>
            <person name="Peeters S.H."/>
            <person name="Heuer A."/>
            <person name="Rast P."/>
            <person name="Oberbeckmann S."/>
            <person name="Bunk B."/>
            <person name="Jeske O."/>
            <person name="Meyerdierks A."/>
            <person name="Storesund J.E."/>
            <person name="Kallscheuer N."/>
            <person name="Luecker S."/>
            <person name="Lage O.M."/>
            <person name="Pohl T."/>
            <person name="Merkel B.J."/>
            <person name="Hornburger P."/>
            <person name="Mueller R.-W."/>
            <person name="Bruemmer F."/>
            <person name="Labrenz M."/>
            <person name="Spormann A.M."/>
            <person name="Op den Camp H."/>
            <person name="Overmann J."/>
            <person name="Amann R."/>
            <person name="Jetten M.S.M."/>
            <person name="Mascher T."/>
            <person name="Medema M.H."/>
            <person name="Devos D.P."/>
            <person name="Kaster A.-K."/>
            <person name="Ovreas L."/>
            <person name="Rohde M."/>
            <person name="Galperin M.Y."/>
            <person name="Jogler C."/>
        </authorList>
    </citation>
    <scope>NUCLEOTIDE SEQUENCE [LARGE SCALE GENOMIC DNA]</scope>
    <source>
        <strain evidence="1 2">Pan181</strain>
    </source>
</reference>
<dbReference type="KEGG" id="amuc:Pan181_02170"/>
<gene>
    <name evidence="1" type="ORF">Pan181_02170</name>
</gene>
<sequence>MYTLFSSVFLSGFTLEFQAFIVDLAVHDPLALFGFHETESRCPSGAAQPLAGKGVPATKL</sequence>
<organism evidence="1 2">
    <name type="scientific">Aeoliella mucimassa</name>
    <dbReference type="NCBI Taxonomy" id="2527972"/>
    <lineage>
        <taxon>Bacteria</taxon>
        <taxon>Pseudomonadati</taxon>
        <taxon>Planctomycetota</taxon>
        <taxon>Planctomycetia</taxon>
        <taxon>Pirellulales</taxon>
        <taxon>Lacipirellulaceae</taxon>
        <taxon>Aeoliella</taxon>
    </lineage>
</organism>